<keyword evidence="7" id="KW-1185">Reference proteome</keyword>
<evidence type="ECO:0000313" key="7">
    <source>
        <dbReference type="Proteomes" id="UP000313849"/>
    </source>
</evidence>
<keyword evidence="2 3" id="KW-0175">Coiled coil</keyword>
<dbReference type="InterPro" id="IPR036366">
    <property type="entry name" value="PGBDSf"/>
</dbReference>
<name>A0A5C5B8R0_9MICO</name>
<evidence type="ECO:0000256" key="4">
    <source>
        <dbReference type="SAM" id="MobiDB-lite"/>
    </source>
</evidence>
<dbReference type="InterPro" id="IPR050465">
    <property type="entry name" value="UPF0194_transport"/>
</dbReference>
<dbReference type="OrthoDB" id="3268648at2"/>
<feature type="signal peptide" evidence="5">
    <location>
        <begin position="1"/>
        <end position="25"/>
    </location>
</feature>
<evidence type="ECO:0000313" key="6">
    <source>
        <dbReference type="EMBL" id="TNU73268.1"/>
    </source>
</evidence>
<dbReference type="SUPFAM" id="SSF47090">
    <property type="entry name" value="PGBD-like"/>
    <property type="match status" value="1"/>
</dbReference>
<feature type="compositionally biased region" description="Low complexity" evidence="4">
    <location>
        <begin position="501"/>
        <end position="519"/>
    </location>
</feature>
<accession>A0A5C5B8R0</accession>
<feature type="region of interest" description="Disordered" evidence="4">
    <location>
        <begin position="500"/>
        <end position="519"/>
    </location>
</feature>
<evidence type="ECO:0000256" key="3">
    <source>
        <dbReference type="SAM" id="Coils"/>
    </source>
</evidence>
<feature type="coiled-coil region" evidence="3">
    <location>
        <begin position="251"/>
        <end position="301"/>
    </location>
</feature>
<dbReference type="InterPro" id="IPR036365">
    <property type="entry name" value="PGBD-like_sf"/>
</dbReference>
<dbReference type="Gene3D" id="2.40.420.20">
    <property type="match status" value="1"/>
</dbReference>
<comment type="subcellular location">
    <subcellularLocation>
        <location evidence="1">Cell envelope</location>
    </subcellularLocation>
</comment>
<comment type="caution">
    <text evidence="6">The sequence shown here is derived from an EMBL/GenBank/DDBJ whole genome shotgun (WGS) entry which is preliminary data.</text>
</comment>
<dbReference type="Gene3D" id="1.10.101.10">
    <property type="entry name" value="PGBD-like superfamily/PGBD"/>
    <property type="match status" value="1"/>
</dbReference>
<evidence type="ECO:0000256" key="1">
    <source>
        <dbReference type="ARBA" id="ARBA00004196"/>
    </source>
</evidence>
<dbReference type="PANTHER" id="PTHR32347">
    <property type="entry name" value="EFFLUX SYSTEM COMPONENT YKNX-RELATED"/>
    <property type="match status" value="1"/>
</dbReference>
<gene>
    <name evidence="6" type="ORF">FH969_12325</name>
</gene>
<keyword evidence="5" id="KW-0732">Signal</keyword>
<proteinExistence type="predicted"/>
<sequence>MAIVAVVSLAAGIVLSRFVISPAQAAAEVAPPEAGPITVEVERRALSSDVVARGDAVYDDAVSLTIETGDLGGPAVVTGAVPEVGAEVAAGRVLLEIAGRPVVVLPGDLPVYRTLRSGVSGPDVVQLQGALASLGIDGGSSGTYDAATAAAVAQLFTQAGYPAPEPPEGSREALTAAEEGVRSAEDALAQARAAVTQVGRGATSSERIAADNAVNAAQRTLDDATSCANAAAPIDPETGQALPKEPCATSVADAQDALRLAKAQRDEALAAPDTSAEIASRDAAERALGDAQAALAQAQQDVLTPLPASEVAFVANLPRRVDSVAVQRGSTINGPVMSISGATVEIVANVADADAALLAVGQGASLAVGEETLPATIAEINATPTRGAAATGGGDGQDSTASGRTEVVLHPTELTEEQRTALVGTNVRVTIPVSSTAGEVLAVPIAALTAGAGGETRVEVLRDGATTPELVVVTLGLSAEGYAEITSSEAPLAEGDLVVVGQSDGASGGTSDDASGGAG</sequence>
<dbReference type="Proteomes" id="UP000313849">
    <property type="component" value="Unassembled WGS sequence"/>
</dbReference>
<evidence type="ECO:0008006" key="8">
    <source>
        <dbReference type="Google" id="ProtNLM"/>
    </source>
</evidence>
<dbReference type="AlphaFoldDB" id="A0A5C5B8R0"/>
<organism evidence="6 7">
    <name type="scientific">Miniimonas arenae</name>
    <dbReference type="NCBI Taxonomy" id="676201"/>
    <lineage>
        <taxon>Bacteria</taxon>
        <taxon>Bacillati</taxon>
        <taxon>Actinomycetota</taxon>
        <taxon>Actinomycetes</taxon>
        <taxon>Micrococcales</taxon>
        <taxon>Beutenbergiaceae</taxon>
        <taxon>Miniimonas</taxon>
    </lineage>
</organism>
<feature type="chain" id="PRO_5023043760" description="Peptidoglycan-binding protein" evidence="5">
    <location>
        <begin position="26"/>
        <end position="519"/>
    </location>
</feature>
<protein>
    <recommendedName>
        <fullName evidence="8">Peptidoglycan-binding protein</fullName>
    </recommendedName>
</protein>
<dbReference type="EMBL" id="VENP01000055">
    <property type="protein sequence ID" value="TNU73268.1"/>
    <property type="molecule type" value="Genomic_DNA"/>
</dbReference>
<evidence type="ECO:0000256" key="5">
    <source>
        <dbReference type="SAM" id="SignalP"/>
    </source>
</evidence>
<dbReference type="GO" id="GO:0030313">
    <property type="term" value="C:cell envelope"/>
    <property type="evidence" value="ECO:0007669"/>
    <property type="project" value="UniProtKB-SubCell"/>
</dbReference>
<evidence type="ECO:0000256" key="2">
    <source>
        <dbReference type="ARBA" id="ARBA00023054"/>
    </source>
</evidence>
<dbReference type="PANTHER" id="PTHR32347:SF23">
    <property type="entry name" value="BLL5650 PROTEIN"/>
    <property type="match status" value="1"/>
</dbReference>
<reference evidence="6 7" key="1">
    <citation type="submission" date="2019-06" db="EMBL/GenBank/DDBJ databases">
        <title>Draft genome sequence of Miniimonas arenae KCTC 19750T isolated from sea sand.</title>
        <authorList>
            <person name="Park S.-J."/>
        </authorList>
    </citation>
    <scope>NUCLEOTIDE SEQUENCE [LARGE SCALE GENOMIC DNA]</scope>
    <source>
        <strain evidence="6 7">KCTC 19750</strain>
    </source>
</reference>